<dbReference type="RefSeq" id="WP_078785506.1">
    <property type="nucleotide sequence ID" value="NZ_FUYF01000032.1"/>
</dbReference>
<keyword evidence="4" id="KW-0472">Membrane</keyword>
<keyword evidence="4" id="KW-0812">Transmembrane</keyword>
<keyword evidence="2" id="KW-0238">DNA-binding</keyword>
<evidence type="ECO:0000313" key="6">
    <source>
        <dbReference type="EMBL" id="SKA96381.1"/>
    </source>
</evidence>
<dbReference type="PANTHER" id="PTHR43280">
    <property type="entry name" value="ARAC-FAMILY TRANSCRIPTIONAL REGULATOR"/>
    <property type="match status" value="1"/>
</dbReference>
<evidence type="ECO:0000256" key="3">
    <source>
        <dbReference type="ARBA" id="ARBA00023163"/>
    </source>
</evidence>
<protein>
    <submittedName>
        <fullName evidence="6">Helix-turn-helix domain-containing protein</fullName>
    </submittedName>
</protein>
<dbReference type="PROSITE" id="PS01124">
    <property type="entry name" value="HTH_ARAC_FAMILY_2"/>
    <property type="match status" value="1"/>
</dbReference>
<keyword evidence="7" id="KW-1185">Reference proteome</keyword>
<evidence type="ECO:0000256" key="1">
    <source>
        <dbReference type="ARBA" id="ARBA00023015"/>
    </source>
</evidence>
<dbReference type="Pfam" id="PF12833">
    <property type="entry name" value="HTH_18"/>
    <property type="match status" value="1"/>
</dbReference>
<organism evidence="6 7">
    <name type="scientific">Gemmiger formicilis</name>
    <dbReference type="NCBI Taxonomy" id="745368"/>
    <lineage>
        <taxon>Bacteria</taxon>
        <taxon>Bacillati</taxon>
        <taxon>Bacillota</taxon>
        <taxon>Clostridia</taxon>
        <taxon>Eubacteriales</taxon>
        <taxon>Gemmiger</taxon>
    </lineage>
</organism>
<gene>
    <name evidence="6" type="ORF">SAMN02745178_02708</name>
</gene>
<dbReference type="InterPro" id="IPR041522">
    <property type="entry name" value="CdaR_GGDEF"/>
</dbReference>
<dbReference type="GO" id="GO:0003700">
    <property type="term" value="F:DNA-binding transcription factor activity"/>
    <property type="evidence" value="ECO:0007669"/>
    <property type="project" value="InterPro"/>
</dbReference>
<dbReference type="GO" id="GO:0043565">
    <property type="term" value="F:sequence-specific DNA binding"/>
    <property type="evidence" value="ECO:0007669"/>
    <property type="project" value="InterPro"/>
</dbReference>
<evidence type="ECO:0000256" key="2">
    <source>
        <dbReference type="ARBA" id="ARBA00023125"/>
    </source>
</evidence>
<name>A0A1T4Y4X9_9FIRM</name>
<feature type="transmembrane region" description="Helical" evidence="4">
    <location>
        <begin position="24"/>
        <end position="46"/>
    </location>
</feature>
<feature type="transmembrane region" description="Helical" evidence="4">
    <location>
        <begin position="294"/>
        <end position="319"/>
    </location>
</feature>
<dbReference type="Pfam" id="PF17853">
    <property type="entry name" value="GGDEF_2"/>
    <property type="match status" value="1"/>
</dbReference>
<reference evidence="6 7" key="1">
    <citation type="submission" date="2017-02" db="EMBL/GenBank/DDBJ databases">
        <authorList>
            <person name="Peterson S.W."/>
        </authorList>
    </citation>
    <scope>NUCLEOTIDE SEQUENCE [LARGE SCALE GENOMIC DNA]</scope>
    <source>
        <strain evidence="6 7">ATCC 27749</strain>
    </source>
</reference>
<dbReference type="Proteomes" id="UP000190286">
    <property type="component" value="Unassembled WGS sequence"/>
</dbReference>
<dbReference type="InterPro" id="IPR018060">
    <property type="entry name" value="HTH_AraC"/>
</dbReference>
<dbReference type="InterPro" id="IPR009057">
    <property type="entry name" value="Homeodomain-like_sf"/>
</dbReference>
<dbReference type="OrthoDB" id="9813413at2"/>
<dbReference type="SMART" id="SM00342">
    <property type="entry name" value="HTH_ARAC"/>
    <property type="match status" value="1"/>
</dbReference>
<dbReference type="STRING" id="745368.SAMN02745178_02708"/>
<sequence length="767" mass="85361">MQQPLTRQNSTRDKRRYSAYQNRIFFYLVTLVTAPLLLLGVLSSVVHYRQTVTRSDALLASARENVETQMEIALSNLRAYYSAVVSADNYQTLCQKTVPPYSEYTLVRNMQTAMRGGNLVDKYVEGYTYINLRSGWILSNNGMYRLADAANRDEVAHLLSEWAEQHAAMMWVNRTDQPTPALADTPLNTVDLTGELLVLRSSSYRTGSYAVLIVKLDLSPLYEMTESWQTGGYSIAARDFTGKTVLSTSAALTALLDADTPADGGCVLGGWRLNSGKMGVNGLTYYAALPQRTLAATAGMVILIAFVLAGGLVAVLLICRRSTSVLYAPVDDLMHAASDVFGQPGSDEEEFAYLAAGVKQVARDKQAMQSLMQQQNRRLQQSFVENLIRSEVTDEAAGHTMQELGLAVCPAYRLIALALDTPAGTSGPVRETMLLTAIQTMPTELLRRCAFQPVMLNFTLLLVVGGEEADLNEACRVVYTAAARSIRTALGVSCRAGVSRPFHKLHHMQLAAQEAWEALRLPEADAPEASGQMLYYQPPDEQCARNGYDTLLEHEITAAVTACKAKEVRHLLERFTAKMLEKNIRGYERQFYIQRLVAAMLAVAENAGLSVNQVLADRQANLFETISKIYTADQMQNFLMDEVVVPVMDLLTEFRQSSSSELVKNVLALIKQTRGDITLNECADRLNYNPSYIWKVLRTEKDTSFSDLANNEKLEMAKELLLTSDMTVVQIAETLNYSNVQNFIRFFSKKVGMTPGKYRKDYQNEKK</sequence>
<dbReference type="Gene3D" id="1.10.10.60">
    <property type="entry name" value="Homeodomain-like"/>
    <property type="match status" value="1"/>
</dbReference>
<accession>A0A1T4Y4X9</accession>
<keyword evidence="3" id="KW-0804">Transcription</keyword>
<proteinExistence type="predicted"/>
<keyword evidence="4" id="KW-1133">Transmembrane helix</keyword>
<dbReference type="InterPro" id="IPR018062">
    <property type="entry name" value="HTH_AraC-typ_CS"/>
</dbReference>
<dbReference type="GeneID" id="93339133"/>
<evidence type="ECO:0000259" key="5">
    <source>
        <dbReference type="PROSITE" id="PS01124"/>
    </source>
</evidence>
<dbReference type="EMBL" id="FUYF01000032">
    <property type="protein sequence ID" value="SKA96381.1"/>
    <property type="molecule type" value="Genomic_DNA"/>
</dbReference>
<keyword evidence="1" id="KW-0805">Transcription regulation</keyword>
<dbReference type="PROSITE" id="PS00041">
    <property type="entry name" value="HTH_ARAC_FAMILY_1"/>
    <property type="match status" value="1"/>
</dbReference>
<evidence type="ECO:0000313" key="7">
    <source>
        <dbReference type="Proteomes" id="UP000190286"/>
    </source>
</evidence>
<dbReference type="AlphaFoldDB" id="A0A1T4Y4X9"/>
<dbReference type="PANTHER" id="PTHR43280:SF10">
    <property type="entry name" value="REGULATORY PROTEIN POCR"/>
    <property type="match status" value="1"/>
</dbReference>
<evidence type="ECO:0000256" key="4">
    <source>
        <dbReference type="SAM" id="Phobius"/>
    </source>
</evidence>
<feature type="domain" description="HTH araC/xylS-type" evidence="5">
    <location>
        <begin position="660"/>
        <end position="761"/>
    </location>
</feature>
<dbReference type="SUPFAM" id="SSF46689">
    <property type="entry name" value="Homeodomain-like"/>
    <property type="match status" value="1"/>
</dbReference>